<evidence type="ECO:0000313" key="2">
    <source>
        <dbReference type="EMBL" id="CAF3619155.1"/>
    </source>
</evidence>
<protein>
    <submittedName>
        <fullName evidence="2">Uncharacterized protein</fullName>
    </submittedName>
</protein>
<feature type="compositionally biased region" description="Polar residues" evidence="1">
    <location>
        <begin position="294"/>
        <end position="309"/>
    </location>
</feature>
<sequence>MASIRRASEAIHRQMNRGMIVFLTPPTCDLLTYSRWIADQTSENIFLPVETISMLQRMSILYDTEVGNLTDQLVNGWKGLHNVRVKTFRTFAKESRRREWLKWKKMEILHFDTEGFLDLDGITLTKEYIYDMLVLIIKEVASMFYRVTHYFKLELTNKIDLRPVKEQRASRRADRVEDILSGPSNVHSRLSVPEPETNPFSFHPAWETNRIWTTTQYITPISNIPTEFRDRRDSAIFHNTLGFHERQLGPEPDRTALITSQIEHDELSLRAICGPPPSPLDGIPAQRWREPRNDSSLSVDITDPVSSDSPAKYTKPIITEDLLDQLKNISKQLGDLHRSRELDKEEIFSLKKELKEIRTTQPADLSSKAGKSGVVKGQSSRRSSMGGRSDSSSQFHLERGTTSSSREIHRSDSFGMPRIPKLTGAIPKVRRDSLPKEEKKTSTKVRKDSLSKENRTSSPKSEKKSKSPKERKKDSPIKKSKKKEDKNSTRDEDTGMDSNVELVEIDFIGERKAKSKAKKQIKKDIQKMVREERKDQLAQKRLSTAKLDDSLEATEPKQSRKSRSHEELFKELSVHIDRVVVEKIAAAKPTKDESEDELYTDDEALVFLDPEEQAEYNPVDLDNDKREYHVFGDSNSVVLSEYIKNETEEKIVKHGEGGQ</sequence>
<feature type="compositionally biased region" description="Basic and acidic residues" evidence="1">
    <location>
        <begin position="429"/>
        <end position="493"/>
    </location>
</feature>
<name>A0A818P6N8_9BILA</name>
<dbReference type="EMBL" id="CAJNYV010003874">
    <property type="protein sequence ID" value="CAF3619155.1"/>
    <property type="molecule type" value="Genomic_DNA"/>
</dbReference>
<feature type="region of interest" description="Disordered" evidence="1">
    <location>
        <begin position="358"/>
        <end position="506"/>
    </location>
</feature>
<feature type="compositionally biased region" description="Low complexity" evidence="1">
    <location>
        <begin position="377"/>
        <end position="393"/>
    </location>
</feature>
<organism evidence="2 3">
    <name type="scientific">Rotaria socialis</name>
    <dbReference type="NCBI Taxonomy" id="392032"/>
    <lineage>
        <taxon>Eukaryota</taxon>
        <taxon>Metazoa</taxon>
        <taxon>Spiralia</taxon>
        <taxon>Gnathifera</taxon>
        <taxon>Rotifera</taxon>
        <taxon>Eurotatoria</taxon>
        <taxon>Bdelloidea</taxon>
        <taxon>Philodinida</taxon>
        <taxon>Philodinidae</taxon>
        <taxon>Rotaria</taxon>
    </lineage>
</organism>
<feature type="region of interest" description="Disordered" evidence="1">
    <location>
        <begin position="532"/>
        <end position="566"/>
    </location>
</feature>
<feature type="region of interest" description="Disordered" evidence="1">
    <location>
        <begin position="290"/>
        <end position="313"/>
    </location>
</feature>
<accession>A0A818P6N8</accession>
<feature type="compositionally biased region" description="Basic and acidic residues" evidence="1">
    <location>
        <begin position="546"/>
        <end position="566"/>
    </location>
</feature>
<evidence type="ECO:0000256" key="1">
    <source>
        <dbReference type="SAM" id="MobiDB-lite"/>
    </source>
</evidence>
<reference evidence="2" key="1">
    <citation type="submission" date="2021-02" db="EMBL/GenBank/DDBJ databases">
        <authorList>
            <person name="Nowell W R."/>
        </authorList>
    </citation>
    <scope>NUCLEOTIDE SEQUENCE</scope>
</reference>
<dbReference type="Proteomes" id="UP000663865">
    <property type="component" value="Unassembled WGS sequence"/>
</dbReference>
<evidence type="ECO:0000313" key="3">
    <source>
        <dbReference type="Proteomes" id="UP000663865"/>
    </source>
</evidence>
<gene>
    <name evidence="2" type="ORF">KIK155_LOCUS21824</name>
</gene>
<proteinExistence type="predicted"/>
<dbReference type="AlphaFoldDB" id="A0A818P6N8"/>
<comment type="caution">
    <text evidence="2">The sequence shown here is derived from an EMBL/GenBank/DDBJ whole genome shotgun (WGS) entry which is preliminary data.</text>
</comment>